<dbReference type="GO" id="GO:0005783">
    <property type="term" value="C:endoplasmic reticulum"/>
    <property type="evidence" value="ECO:0007669"/>
    <property type="project" value="UniProtKB-SubCell"/>
</dbReference>
<keyword evidence="1 6" id="KW-0813">Transport</keyword>
<keyword evidence="7" id="KW-1133">Transmembrane helix</keyword>
<dbReference type="InterPro" id="IPR011012">
    <property type="entry name" value="Longin-like_dom_sf"/>
</dbReference>
<dbReference type="Gene3D" id="3.30.450.70">
    <property type="match status" value="1"/>
</dbReference>
<dbReference type="SUPFAM" id="SSF64356">
    <property type="entry name" value="SNARE-like"/>
    <property type="match status" value="1"/>
</dbReference>
<proteinExistence type="inferred from homology"/>
<dbReference type="InterPro" id="IPR007233">
    <property type="entry name" value="TRAPPC"/>
</dbReference>
<feature type="transmembrane region" description="Helical" evidence="7">
    <location>
        <begin position="65"/>
        <end position="82"/>
    </location>
</feature>
<keyword evidence="7" id="KW-0812">Transmembrane</keyword>
<evidence type="ECO:0000256" key="3">
    <source>
        <dbReference type="ARBA" id="ARBA00022892"/>
    </source>
</evidence>
<gene>
    <name evidence="8" type="ORF">Naga_100206g3</name>
</gene>
<dbReference type="SMART" id="SM01399">
    <property type="entry name" value="Sybindin"/>
    <property type="match status" value="1"/>
</dbReference>
<dbReference type="PANTHER" id="PTHR23249:SF16">
    <property type="entry name" value="TRAFFICKING PROTEIN PARTICLE COMPLEX SUBUNIT 1"/>
    <property type="match status" value="1"/>
</dbReference>
<comment type="similarity">
    <text evidence="5">Belongs to the TRAPP small subunits family. BET5 subfamily.</text>
</comment>
<keyword evidence="4 6" id="KW-0333">Golgi apparatus</keyword>
<dbReference type="OrthoDB" id="246406at2759"/>
<keyword evidence="9" id="KW-1185">Reference proteome</keyword>
<dbReference type="AlphaFoldDB" id="W7U6I1"/>
<keyword evidence="2 6" id="KW-0256">Endoplasmic reticulum</keyword>
<reference evidence="8 9" key="1">
    <citation type="journal article" date="2014" name="Mol. Plant">
        <title>Chromosome Scale Genome Assembly and Transcriptome Profiling of Nannochloropsis gaditana in Nitrogen Depletion.</title>
        <authorList>
            <person name="Corteggiani Carpinelli E."/>
            <person name="Telatin A."/>
            <person name="Vitulo N."/>
            <person name="Forcato C."/>
            <person name="D'Angelo M."/>
            <person name="Schiavon R."/>
            <person name="Vezzi A."/>
            <person name="Giacometti G.M."/>
            <person name="Morosinotto T."/>
            <person name="Valle G."/>
        </authorList>
    </citation>
    <scope>NUCLEOTIDE SEQUENCE [LARGE SCALE GENOMIC DNA]</scope>
    <source>
        <strain evidence="8 9">B-31</strain>
    </source>
</reference>
<dbReference type="GO" id="GO:0005794">
    <property type="term" value="C:Golgi apparatus"/>
    <property type="evidence" value="ECO:0007669"/>
    <property type="project" value="UniProtKB-SubCell"/>
</dbReference>
<evidence type="ECO:0000256" key="7">
    <source>
        <dbReference type="SAM" id="Phobius"/>
    </source>
</evidence>
<dbReference type="GO" id="GO:0030008">
    <property type="term" value="C:TRAPP complex"/>
    <property type="evidence" value="ECO:0007669"/>
    <property type="project" value="UniProtKB-UniRule"/>
</dbReference>
<evidence type="ECO:0000256" key="5">
    <source>
        <dbReference type="ARBA" id="ARBA00038167"/>
    </source>
</evidence>
<protein>
    <recommendedName>
        <fullName evidence="6">Trafficking protein particle complex subunit</fullName>
    </recommendedName>
</protein>
<accession>W7U6I1</accession>
<sequence length="268" mass="30176">MRSCESSSVASHSKRHLKNMRSLAQAVVRDTVERLRQPPGRSNFTSTEAKVVDCLPLIRTAGEELLGLVFFLVVMIYNLYIFDRRGACLFYREWCRPLNTLAEDPEEEKKLMFGMLYSIKGLVAALGSKNAPSSSDGLNHLRTNAYTLHHFETLTGLRFVLNTDNSIVDMRGHLRHIYSACCAEPSVQDRRRRECRPFTPSIRAKFGAVCDKFAGIQIVQEKRRNDLCTAGGYVIVFNTISTQGTLEQSFGLAVRVIDANGEMKMTSK</sequence>
<evidence type="ECO:0000256" key="2">
    <source>
        <dbReference type="ARBA" id="ARBA00022824"/>
    </source>
</evidence>
<evidence type="ECO:0000256" key="1">
    <source>
        <dbReference type="ARBA" id="ARBA00022448"/>
    </source>
</evidence>
<keyword evidence="7" id="KW-0472">Membrane</keyword>
<name>W7U6I1_9STRA</name>
<keyword evidence="3 6" id="KW-0931">ER-Golgi transport</keyword>
<evidence type="ECO:0000256" key="6">
    <source>
        <dbReference type="RuleBase" id="RU366065"/>
    </source>
</evidence>
<organism evidence="8 9">
    <name type="scientific">Nannochloropsis gaditana</name>
    <dbReference type="NCBI Taxonomy" id="72520"/>
    <lineage>
        <taxon>Eukaryota</taxon>
        <taxon>Sar</taxon>
        <taxon>Stramenopiles</taxon>
        <taxon>Ochrophyta</taxon>
        <taxon>Eustigmatophyceae</taxon>
        <taxon>Eustigmatales</taxon>
        <taxon>Monodopsidaceae</taxon>
        <taxon>Nannochloropsis</taxon>
    </lineage>
</organism>
<dbReference type="PANTHER" id="PTHR23249">
    <property type="entry name" value="TRAFFICKING PROTEIN PARTICLE COMPLEX SUBUNIT"/>
    <property type="match status" value="1"/>
</dbReference>
<comment type="caution">
    <text evidence="8">The sequence shown here is derived from an EMBL/GenBank/DDBJ whole genome shotgun (WGS) entry which is preliminary data.</text>
</comment>
<comment type="subcellular location">
    <subcellularLocation>
        <location evidence="6">Endoplasmic reticulum</location>
    </subcellularLocation>
    <subcellularLocation>
        <location evidence="6">Golgi apparatus</location>
        <location evidence="6">cis-Golgi network</location>
    </subcellularLocation>
</comment>
<dbReference type="EMBL" id="AZIL01000313">
    <property type="protein sequence ID" value="EWM28399.1"/>
    <property type="molecule type" value="Genomic_DNA"/>
</dbReference>
<evidence type="ECO:0000256" key="4">
    <source>
        <dbReference type="ARBA" id="ARBA00023034"/>
    </source>
</evidence>
<evidence type="ECO:0000313" key="9">
    <source>
        <dbReference type="Proteomes" id="UP000019335"/>
    </source>
</evidence>
<dbReference type="Pfam" id="PF04099">
    <property type="entry name" value="Sybindin"/>
    <property type="match status" value="1"/>
</dbReference>
<dbReference type="GO" id="GO:0006888">
    <property type="term" value="P:endoplasmic reticulum to Golgi vesicle-mediated transport"/>
    <property type="evidence" value="ECO:0007669"/>
    <property type="project" value="UniProtKB-UniRule"/>
</dbReference>
<dbReference type="CDD" id="cd14855">
    <property type="entry name" value="TRAPPC1_MUM2"/>
    <property type="match status" value="1"/>
</dbReference>
<evidence type="ECO:0000313" key="8">
    <source>
        <dbReference type="EMBL" id="EWM28399.1"/>
    </source>
</evidence>
<comment type="subunit">
    <text evidence="6">Part of the multisubunit transport protein particle (TRAPP) complex.</text>
</comment>
<dbReference type="Proteomes" id="UP000019335">
    <property type="component" value="Chromosome 5"/>
</dbReference>